<dbReference type="Proteomes" id="UP000595437">
    <property type="component" value="Chromosome 8"/>
</dbReference>
<proteinExistence type="predicted"/>
<name>A0A7T8K9J5_CALRO</name>
<keyword evidence="2" id="KW-1185">Reference proteome</keyword>
<evidence type="ECO:0000313" key="1">
    <source>
        <dbReference type="EMBL" id="QQP51188.1"/>
    </source>
</evidence>
<sequence>MAYFKTDGQIATSLTLIKIKSHIPIQKIVLEVEKLLNITTNETINKATAWVQNRTIAEFNILATELRQYTRELKDVAGLSKLRPKRQIAAGIGMIGGWAFKSHD</sequence>
<dbReference type="EMBL" id="CP045897">
    <property type="protein sequence ID" value="QQP51188.1"/>
    <property type="molecule type" value="Genomic_DNA"/>
</dbReference>
<evidence type="ECO:0000313" key="2">
    <source>
        <dbReference type="Proteomes" id="UP000595437"/>
    </source>
</evidence>
<protein>
    <submittedName>
        <fullName evidence="1">Uncharacterized protein</fullName>
    </submittedName>
</protein>
<dbReference type="AlphaFoldDB" id="A0A7T8K9J5"/>
<reference evidence="2" key="1">
    <citation type="submission" date="2021-01" db="EMBL/GenBank/DDBJ databases">
        <title>Caligus Genome Assembly.</title>
        <authorList>
            <person name="Gallardo-Escarate C."/>
        </authorList>
    </citation>
    <scope>NUCLEOTIDE SEQUENCE [LARGE SCALE GENOMIC DNA]</scope>
</reference>
<organism evidence="1 2">
    <name type="scientific">Caligus rogercresseyi</name>
    <name type="common">Sea louse</name>
    <dbReference type="NCBI Taxonomy" id="217165"/>
    <lineage>
        <taxon>Eukaryota</taxon>
        <taxon>Metazoa</taxon>
        <taxon>Ecdysozoa</taxon>
        <taxon>Arthropoda</taxon>
        <taxon>Crustacea</taxon>
        <taxon>Multicrustacea</taxon>
        <taxon>Hexanauplia</taxon>
        <taxon>Copepoda</taxon>
        <taxon>Siphonostomatoida</taxon>
        <taxon>Caligidae</taxon>
        <taxon>Caligus</taxon>
    </lineage>
</organism>
<accession>A0A7T8K9J5</accession>
<gene>
    <name evidence="1" type="ORF">FKW44_012455</name>
</gene>